<protein>
    <submittedName>
        <fullName evidence="1">Uncharacterized protein</fullName>
    </submittedName>
</protein>
<name>A0A0C1E5P8_9NEIS</name>
<proteinExistence type="predicted"/>
<dbReference type="EMBL" id="JUFZ01000057">
    <property type="protein sequence ID" value="KIC07374.1"/>
    <property type="molecule type" value="Genomic_DNA"/>
</dbReference>
<comment type="caution">
    <text evidence="1">The sequence shown here is derived from an EMBL/GenBank/DDBJ whole genome shotgun (WGS) entry which is preliminary data.</text>
</comment>
<gene>
    <name evidence="1" type="ORF">MCC93_14240</name>
</gene>
<evidence type="ECO:0000313" key="2">
    <source>
        <dbReference type="Proteomes" id="UP000031390"/>
    </source>
</evidence>
<sequence length="54" mass="6365">MKGRLKPNYTGFRRPFSLLVAKYCGKELFNSDLLHGSCFGEFYLFDLYVFESRC</sequence>
<dbReference type="Proteomes" id="UP000031390">
    <property type="component" value="Unassembled WGS sequence"/>
</dbReference>
<evidence type="ECO:0000313" key="1">
    <source>
        <dbReference type="EMBL" id="KIC07374.1"/>
    </source>
</evidence>
<dbReference type="AlphaFoldDB" id="A0A0C1E5P8"/>
<reference evidence="1 2" key="1">
    <citation type="submission" date="2014-12" db="EMBL/GenBank/DDBJ databases">
        <title>Genome sequence of Morococcus cerebrosus.</title>
        <authorList>
            <person name="Shin S.-K."/>
            <person name="Yi H."/>
        </authorList>
    </citation>
    <scope>NUCLEOTIDE SEQUENCE [LARGE SCALE GENOMIC DNA]</scope>
    <source>
        <strain evidence="1 2">CIP 81.93</strain>
    </source>
</reference>
<accession>A0A0C1E5P8</accession>
<organism evidence="1 2">
    <name type="scientific">Morococcus cerebrosus</name>
    <dbReference type="NCBI Taxonomy" id="1056807"/>
    <lineage>
        <taxon>Bacteria</taxon>
        <taxon>Pseudomonadati</taxon>
        <taxon>Pseudomonadota</taxon>
        <taxon>Betaproteobacteria</taxon>
        <taxon>Neisseriales</taxon>
        <taxon>Neisseriaceae</taxon>
        <taxon>Morococcus</taxon>
    </lineage>
</organism>